<feature type="non-terminal residue" evidence="1">
    <location>
        <position position="94"/>
    </location>
</feature>
<evidence type="ECO:0000313" key="2">
    <source>
        <dbReference type="Proteomes" id="UP001432322"/>
    </source>
</evidence>
<feature type="non-terminal residue" evidence="1">
    <location>
        <position position="1"/>
    </location>
</feature>
<keyword evidence="2" id="KW-1185">Reference proteome</keyword>
<sequence length="94" mass="10935">LFVFILENERGLDIDPPQIRLACHWRKRDAQEIRSVLRGAHRKQLPRQSLHFGLSRKATVARQIRDVVHLPHDDPVLGAARRIAHTAFARCHDY</sequence>
<accession>A0AAV5WEJ2</accession>
<comment type="caution">
    <text evidence="1">The sequence shown here is derived from an EMBL/GenBank/DDBJ whole genome shotgun (WGS) entry which is preliminary data.</text>
</comment>
<name>A0AAV5WEJ2_9BILA</name>
<dbReference type="Proteomes" id="UP001432322">
    <property type="component" value="Unassembled WGS sequence"/>
</dbReference>
<dbReference type="AlphaFoldDB" id="A0AAV5WEJ2"/>
<gene>
    <name evidence="1" type="ORF">PFISCL1PPCAC_21210</name>
</gene>
<dbReference type="EMBL" id="BTSY01000005">
    <property type="protein sequence ID" value="GMT29913.1"/>
    <property type="molecule type" value="Genomic_DNA"/>
</dbReference>
<reference evidence="1" key="1">
    <citation type="submission" date="2023-10" db="EMBL/GenBank/DDBJ databases">
        <title>Genome assembly of Pristionchus species.</title>
        <authorList>
            <person name="Yoshida K."/>
            <person name="Sommer R.J."/>
        </authorList>
    </citation>
    <scope>NUCLEOTIDE SEQUENCE</scope>
    <source>
        <strain evidence="1">RS5133</strain>
    </source>
</reference>
<organism evidence="1 2">
    <name type="scientific">Pristionchus fissidentatus</name>
    <dbReference type="NCBI Taxonomy" id="1538716"/>
    <lineage>
        <taxon>Eukaryota</taxon>
        <taxon>Metazoa</taxon>
        <taxon>Ecdysozoa</taxon>
        <taxon>Nematoda</taxon>
        <taxon>Chromadorea</taxon>
        <taxon>Rhabditida</taxon>
        <taxon>Rhabditina</taxon>
        <taxon>Diplogasteromorpha</taxon>
        <taxon>Diplogasteroidea</taxon>
        <taxon>Neodiplogasteridae</taxon>
        <taxon>Pristionchus</taxon>
    </lineage>
</organism>
<protein>
    <submittedName>
        <fullName evidence="1">Uncharacterized protein</fullName>
    </submittedName>
</protein>
<evidence type="ECO:0000313" key="1">
    <source>
        <dbReference type="EMBL" id="GMT29913.1"/>
    </source>
</evidence>
<proteinExistence type="predicted"/>